<dbReference type="InterPro" id="IPR022791">
    <property type="entry name" value="L-PG_synthase/AglD"/>
</dbReference>
<name>A0A6J6MCZ2_9ZZZZ</name>
<proteinExistence type="predicted"/>
<comment type="subcellular location">
    <subcellularLocation>
        <location evidence="1">Cell membrane</location>
        <topology evidence="1">Multi-pass membrane protein</topology>
    </subcellularLocation>
</comment>
<evidence type="ECO:0000256" key="3">
    <source>
        <dbReference type="ARBA" id="ARBA00022692"/>
    </source>
</evidence>
<evidence type="ECO:0000256" key="6">
    <source>
        <dbReference type="SAM" id="Phobius"/>
    </source>
</evidence>
<keyword evidence="5 6" id="KW-0472">Membrane</keyword>
<evidence type="ECO:0000256" key="2">
    <source>
        <dbReference type="ARBA" id="ARBA00022475"/>
    </source>
</evidence>
<keyword evidence="4 6" id="KW-1133">Transmembrane helix</keyword>
<feature type="transmembrane region" description="Helical" evidence="6">
    <location>
        <begin position="32"/>
        <end position="52"/>
    </location>
</feature>
<dbReference type="PANTHER" id="PTHR39087">
    <property type="entry name" value="UPF0104 MEMBRANE PROTEIN MJ1595"/>
    <property type="match status" value="1"/>
</dbReference>
<feature type="transmembrane region" description="Helical" evidence="6">
    <location>
        <begin position="174"/>
        <end position="193"/>
    </location>
</feature>
<dbReference type="GO" id="GO:0005886">
    <property type="term" value="C:plasma membrane"/>
    <property type="evidence" value="ECO:0007669"/>
    <property type="project" value="UniProtKB-SubCell"/>
</dbReference>
<dbReference type="EMBL" id="CAEZWW010000065">
    <property type="protein sequence ID" value="CAB4672087.1"/>
    <property type="molecule type" value="Genomic_DNA"/>
</dbReference>
<dbReference type="InterPro" id="IPR011009">
    <property type="entry name" value="Kinase-like_dom_sf"/>
</dbReference>
<dbReference type="PANTHER" id="PTHR39087:SF2">
    <property type="entry name" value="UPF0104 MEMBRANE PROTEIN MJ1595"/>
    <property type="match status" value="1"/>
</dbReference>
<gene>
    <name evidence="7" type="ORF">UFOPK2310_00671</name>
    <name evidence="8" type="ORF">UFOPK2809_00673</name>
    <name evidence="9" type="ORF">UFOPK4043_01141</name>
</gene>
<feature type="transmembrane region" description="Helical" evidence="6">
    <location>
        <begin position="610"/>
        <end position="632"/>
    </location>
</feature>
<feature type="transmembrane region" description="Helical" evidence="6">
    <location>
        <begin position="147"/>
        <end position="167"/>
    </location>
</feature>
<evidence type="ECO:0000256" key="5">
    <source>
        <dbReference type="ARBA" id="ARBA00023136"/>
    </source>
</evidence>
<dbReference type="AlphaFoldDB" id="A0A6J6MCZ2"/>
<evidence type="ECO:0000256" key="1">
    <source>
        <dbReference type="ARBA" id="ARBA00004651"/>
    </source>
</evidence>
<feature type="transmembrane region" description="Helical" evidence="6">
    <location>
        <begin position="533"/>
        <end position="555"/>
    </location>
</feature>
<feature type="transmembrane region" description="Helical" evidence="6">
    <location>
        <begin position="72"/>
        <end position="99"/>
    </location>
</feature>
<feature type="transmembrane region" description="Helical" evidence="6">
    <location>
        <begin position="644"/>
        <end position="665"/>
    </location>
</feature>
<keyword evidence="3 6" id="KW-0812">Transmembrane</keyword>
<organism evidence="7">
    <name type="scientific">freshwater metagenome</name>
    <dbReference type="NCBI Taxonomy" id="449393"/>
    <lineage>
        <taxon>unclassified sequences</taxon>
        <taxon>metagenomes</taxon>
        <taxon>ecological metagenomes</taxon>
    </lineage>
</organism>
<evidence type="ECO:0000256" key="4">
    <source>
        <dbReference type="ARBA" id="ARBA00022989"/>
    </source>
</evidence>
<feature type="transmembrane region" description="Helical" evidence="6">
    <location>
        <begin position="567"/>
        <end position="590"/>
    </location>
</feature>
<protein>
    <submittedName>
        <fullName evidence="7">Unannotated protein</fullName>
    </submittedName>
</protein>
<dbReference type="EMBL" id="CAEZZA010000075">
    <property type="protein sequence ID" value="CAB4746621.1"/>
    <property type="molecule type" value="Genomic_DNA"/>
</dbReference>
<feature type="transmembrane region" description="Helical" evidence="6">
    <location>
        <begin position="723"/>
        <end position="742"/>
    </location>
</feature>
<accession>A0A6J6MCZ2</accession>
<dbReference type="SUPFAM" id="SSF56112">
    <property type="entry name" value="Protein kinase-like (PK-like)"/>
    <property type="match status" value="1"/>
</dbReference>
<evidence type="ECO:0000313" key="9">
    <source>
        <dbReference type="EMBL" id="CAB5012759.1"/>
    </source>
</evidence>
<dbReference type="Pfam" id="PF03706">
    <property type="entry name" value="LPG_synthase_TM"/>
    <property type="match status" value="1"/>
</dbReference>
<sequence>MTATPDGQPLATSGVEIEEDPFTRRVRRPLDLARFVLAIAITSAIIGVGWFATSTTAGLEDDVTSGVQSLPAAVILALNVIGGIGTLGLPIAAGVALMVRRRARQLFDAVIALLAAVVVLTIASTAVSESGVPRLLVALAGSTSPESASTAPILAGLIAFITVARLLAMRPWNVLSFIVIGSVIVVTVLSSGIALAGVGVSIALGWAIGLLTRYALGTPTTRPTGQEVADSLARGGYPLISLAAETTTSRGRRYRAVTRSGAELRINVLDRDLEGAGLVSAFWTALRLRDEPGTGAFNMRRTLDHAALIAFAAQAAGVPTPRLLLTTEVGPDSSLLAYEYIDGELFTDINESSPGGPLSDADLQGAWRAVRTLHEHQSSHRALSADHLLRATDGSIWIVGHGGGSIAASDVAQRIDLAELLCTLSLLTNVDRAVEAGRLILGVDGLTRALPALQPVALSGMTRKAVRKNRQILVSLRDMLLGLRQGGEIEQIKLERVRPRTLLMIIVGSIAGYILLSQLAQVDLAHLFSTANWGWVALSLVLSFVTFIAAVWSLTGFVPERIPIHRTLLAQLAGAFATLVSPPTLGSVAINMRFLQKAGLHPALAAASVGVSQVMAFVSHILLLFIFGIAAGTQSDLTFNPPRIVVIAVIAVAAVAIALLAVPAVRKLITTRVGPILKEVGPRLVTVAQRPGKLIEGVGGILLLNLAFIGVLYASVSAFGGQLSIALVAVVYLAGATIGQAAPTPGGLGAVEAALAAGLTAAGLDGVIAVSAVLLFRLVTFWLPTVPGYFAFNWLTKKGAL</sequence>
<feature type="transmembrane region" description="Helical" evidence="6">
    <location>
        <begin position="199"/>
        <end position="216"/>
    </location>
</feature>
<feature type="transmembrane region" description="Helical" evidence="6">
    <location>
        <begin position="502"/>
        <end position="521"/>
    </location>
</feature>
<evidence type="ECO:0000313" key="7">
    <source>
        <dbReference type="EMBL" id="CAB4672087.1"/>
    </source>
</evidence>
<keyword evidence="2" id="KW-1003">Cell membrane</keyword>
<reference evidence="7" key="1">
    <citation type="submission" date="2020-05" db="EMBL/GenBank/DDBJ databases">
        <authorList>
            <person name="Chiriac C."/>
            <person name="Salcher M."/>
            <person name="Ghai R."/>
            <person name="Kavagutti S V."/>
        </authorList>
    </citation>
    <scope>NUCLEOTIDE SEQUENCE</scope>
</reference>
<evidence type="ECO:0000313" key="8">
    <source>
        <dbReference type="EMBL" id="CAB4746621.1"/>
    </source>
</evidence>
<dbReference type="EMBL" id="CAFBPA010000180">
    <property type="protein sequence ID" value="CAB5012759.1"/>
    <property type="molecule type" value="Genomic_DNA"/>
</dbReference>
<feature type="transmembrane region" description="Helical" evidence="6">
    <location>
        <begin position="694"/>
        <end position="716"/>
    </location>
</feature>
<feature type="transmembrane region" description="Helical" evidence="6">
    <location>
        <begin position="106"/>
        <end position="127"/>
    </location>
</feature>